<dbReference type="AlphaFoldDB" id="A0AAD3YDC1"/>
<dbReference type="Gene3D" id="3.10.180.10">
    <property type="entry name" value="2,3-Dihydroxybiphenyl 1,2-Dioxygenase, domain 1"/>
    <property type="match status" value="1"/>
</dbReference>
<sequence>MPHTEPDHLVISAATLDAGVAWVEEQLGVSLSPRRGGQHDRQGTHNALLSLGPDFYLEVIAINPDAPVPSHPRWFGMDTVGPEPRLHHWVCRTSNLAEALEKSTIKPGEIEQMSRGTLRWLITIAPDGQLKADGTMPSLIEWQSQPHPAAGLEDKGYRLQKLEVHHPQALEIKASLFDAGMSDKQIEFVTGSPRLAATIQTPSGPRILG</sequence>
<evidence type="ECO:0000313" key="3">
    <source>
        <dbReference type="Proteomes" id="UP001222932"/>
    </source>
</evidence>
<dbReference type="Proteomes" id="UP001222932">
    <property type="component" value="Unassembled WGS sequence"/>
</dbReference>
<dbReference type="InterPro" id="IPR029068">
    <property type="entry name" value="Glyas_Bleomycin-R_OHBP_Dase"/>
</dbReference>
<comment type="caution">
    <text evidence="2">The sequence shown here is derived from an EMBL/GenBank/DDBJ whole genome shotgun (WGS) entry which is preliminary data.</text>
</comment>
<keyword evidence="3" id="KW-1185">Reference proteome</keyword>
<dbReference type="Pfam" id="PF13468">
    <property type="entry name" value="Glyoxalase_3"/>
    <property type="match status" value="1"/>
</dbReference>
<reference evidence="2" key="1">
    <citation type="journal article" date="2023" name="BMC Genomics">
        <title>Chromosome-level genome assemblies of Cutaneotrichosporon spp. (Trichosporonales, Basidiomycota) reveal imbalanced evolution between nucleotide sequences and chromosome synteny.</title>
        <authorList>
            <person name="Kobayashi Y."/>
            <person name="Kayamori A."/>
            <person name="Aoki K."/>
            <person name="Shiwa Y."/>
            <person name="Matsutani M."/>
            <person name="Fujita N."/>
            <person name="Sugita T."/>
            <person name="Iwasaki W."/>
            <person name="Tanaka N."/>
            <person name="Takashima M."/>
        </authorList>
    </citation>
    <scope>NUCLEOTIDE SEQUENCE</scope>
    <source>
        <strain evidence="2">HIS016</strain>
    </source>
</reference>
<accession>A0AAD3YDC1</accession>
<dbReference type="EMBL" id="BTCM01000005">
    <property type="protein sequence ID" value="GMK58013.1"/>
    <property type="molecule type" value="Genomic_DNA"/>
</dbReference>
<feature type="domain" description="Glyoxalase-like" evidence="1">
    <location>
        <begin position="7"/>
        <end position="174"/>
    </location>
</feature>
<dbReference type="SUPFAM" id="SSF54593">
    <property type="entry name" value="Glyoxalase/Bleomycin resistance protein/Dihydroxybiphenyl dioxygenase"/>
    <property type="match status" value="1"/>
</dbReference>
<organism evidence="2 3">
    <name type="scientific">Cutaneotrichosporon spelunceum</name>
    <dbReference type="NCBI Taxonomy" id="1672016"/>
    <lineage>
        <taxon>Eukaryota</taxon>
        <taxon>Fungi</taxon>
        <taxon>Dikarya</taxon>
        <taxon>Basidiomycota</taxon>
        <taxon>Agaricomycotina</taxon>
        <taxon>Tremellomycetes</taxon>
        <taxon>Trichosporonales</taxon>
        <taxon>Trichosporonaceae</taxon>
        <taxon>Cutaneotrichosporon</taxon>
    </lineage>
</organism>
<proteinExistence type="predicted"/>
<dbReference type="InterPro" id="IPR025870">
    <property type="entry name" value="Glyoxalase-like_dom"/>
</dbReference>
<evidence type="ECO:0000259" key="1">
    <source>
        <dbReference type="Pfam" id="PF13468"/>
    </source>
</evidence>
<protein>
    <recommendedName>
        <fullName evidence="1">Glyoxalase-like domain-containing protein</fullName>
    </recommendedName>
</protein>
<evidence type="ECO:0000313" key="2">
    <source>
        <dbReference type="EMBL" id="GMK58013.1"/>
    </source>
</evidence>
<name>A0AAD3YDC1_9TREE</name>
<gene>
    <name evidence="2" type="ORF">CspeluHIS016_0500450</name>
</gene>
<reference evidence="2" key="2">
    <citation type="submission" date="2023-06" db="EMBL/GenBank/DDBJ databases">
        <authorList>
            <person name="Kobayashi Y."/>
            <person name="Kayamori A."/>
            <person name="Aoki K."/>
            <person name="Shiwa Y."/>
            <person name="Fujita N."/>
            <person name="Sugita T."/>
            <person name="Iwasaki W."/>
            <person name="Tanaka N."/>
            <person name="Takashima M."/>
        </authorList>
    </citation>
    <scope>NUCLEOTIDE SEQUENCE</scope>
    <source>
        <strain evidence="2">HIS016</strain>
    </source>
</reference>